<dbReference type="PANTHER" id="PTHR19303">
    <property type="entry name" value="TRANSPOSON"/>
    <property type="match status" value="1"/>
</dbReference>
<dbReference type="EMBL" id="JARBHB010000001">
    <property type="protein sequence ID" value="KAJ8897515.1"/>
    <property type="molecule type" value="Genomic_DNA"/>
</dbReference>
<protein>
    <recommendedName>
        <fullName evidence="1">DDE-1 domain-containing protein</fullName>
    </recommendedName>
</protein>
<name>A0ABQ9ILC9_9NEOP</name>
<evidence type="ECO:0000313" key="2">
    <source>
        <dbReference type="EMBL" id="KAJ8897515.1"/>
    </source>
</evidence>
<dbReference type="Proteomes" id="UP001159363">
    <property type="component" value="Chromosome 1"/>
</dbReference>
<proteinExistence type="predicted"/>
<dbReference type="Pfam" id="PF03184">
    <property type="entry name" value="DDE_1"/>
    <property type="match status" value="1"/>
</dbReference>
<feature type="domain" description="DDE-1" evidence="1">
    <location>
        <begin position="109"/>
        <end position="230"/>
    </location>
</feature>
<dbReference type="InterPro" id="IPR050863">
    <property type="entry name" value="CenT-Element_Derived"/>
</dbReference>
<sequence length="230" mass="25977">MLMKLWDFKHKNWVDWLWSFLKSHPDLSIRKEENLSINRALSMNKSEVGLFFDFLEDKMAELNLTNKANRIFNIDESGFQLNTRPNTVVAPKGLSVIHEISPKEKGETITLVACFSVAGNDLPPCIVMKGKRTVVGLKEKLPAGSDVFHNEQSAYFNAQLFFVVIKKFVDYFHISKESPTILILDGNDSHCSNPDRVDFAVENGLCLLCLPPHTTNLLQPADKGIFAPLK</sequence>
<organism evidence="2 3">
    <name type="scientific">Dryococelus australis</name>
    <dbReference type="NCBI Taxonomy" id="614101"/>
    <lineage>
        <taxon>Eukaryota</taxon>
        <taxon>Metazoa</taxon>
        <taxon>Ecdysozoa</taxon>
        <taxon>Arthropoda</taxon>
        <taxon>Hexapoda</taxon>
        <taxon>Insecta</taxon>
        <taxon>Pterygota</taxon>
        <taxon>Neoptera</taxon>
        <taxon>Polyneoptera</taxon>
        <taxon>Phasmatodea</taxon>
        <taxon>Verophasmatodea</taxon>
        <taxon>Anareolatae</taxon>
        <taxon>Phasmatidae</taxon>
        <taxon>Eurycanthinae</taxon>
        <taxon>Dryococelus</taxon>
    </lineage>
</organism>
<evidence type="ECO:0000313" key="3">
    <source>
        <dbReference type="Proteomes" id="UP001159363"/>
    </source>
</evidence>
<gene>
    <name evidence="2" type="ORF">PR048_002862</name>
</gene>
<dbReference type="Gene3D" id="3.30.420.10">
    <property type="entry name" value="Ribonuclease H-like superfamily/Ribonuclease H"/>
    <property type="match status" value="1"/>
</dbReference>
<keyword evidence="3" id="KW-1185">Reference proteome</keyword>
<dbReference type="InterPro" id="IPR036397">
    <property type="entry name" value="RNaseH_sf"/>
</dbReference>
<dbReference type="PANTHER" id="PTHR19303:SF74">
    <property type="entry name" value="POGO TRANSPOSABLE ELEMENT WITH KRAB DOMAIN"/>
    <property type="match status" value="1"/>
</dbReference>
<dbReference type="InterPro" id="IPR004875">
    <property type="entry name" value="DDE_SF_endonuclease_dom"/>
</dbReference>
<evidence type="ECO:0000259" key="1">
    <source>
        <dbReference type="Pfam" id="PF03184"/>
    </source>
</evidence>
<accession>A0ABQ9ILC9</accession>
<comment type="caution">
    <text evidence="2">The sequence shown here is derived from an EMBL/GenBank/DDBJ whole genome shotgun (WGS) entry which is preliminary data.</text>
</comment>
<reference evidence="2 3" key="1">
    <citation type="submission" date="2023-02" db="EMBL/GenBank/DDBJ databases">
        <title>LHISI_Scaffold_Assembly.</title>
        <authorList>
            <person name="Stuart O.P."/>
            <person name="Cleave R."/>
            <person name="Magrath M.J.L."/>
            <person name="Mikheyev A.S."/>
        </authorList>
    </citation>
    <scope>NUCLEOTIDE SEQUENCE [LARGE SCALE GENOMIC DNA]</scope>
    <source>
        <strain evidence="2">Daus_M_001</strain>
        <tissue evidence="2">Leg muscle</tissue>
    </source>
</reference>